<proteinExistence type="predicted"/>
<dbReference type="InParanoid" id="C5DJZ3"/>
<gene>
    <name evidence="2" type="ordered locus">KLTH0F00528g</name>
</gene>
<dbReference type="AlphaFoldDB" id="C5DJZ3"/>
<organism evidence="2 3">
    <name type="scientific">Lachancea thermotolerans (strain ATCC 56472 / CBS 6340 / NRRL Y-8284)</name>
    <name type="common">Yeast</name>
    <name type="synonym">Kluyveromyces thermotolerans</name>
    <dbReference type="NCBI Taxonomy" id="559295"/>
    <lineage>
        <taxon>Eukaryota</taxon>
        <taxon>Fungi</taxon>
        <taxon>Dikarya</taxon>
        <taxon>Ascomycota</taxon>
        <taxon>Saccharomycotina</taxon>
        <taxon>Saccharomycetes</taxon>
        <taxon>Saccharomycetales</taxon>
        <taxon>Saccharomycetaceae</taxon>
        <taxon>Lachancea</taxon>
    </lineage>
</organism>
<keyword evidence="3" id="KW-1185">Reference proteome</keyword>
<sequence>MARKGSGKKPRSTRDVSKGVIRKHQKIRTKLKVEQANKESFLISELNEREHNTKRTPALESLKVSDLIEDREKDKSMQKKMEEQKQSTDNNIIEQLELISGFSL</sequence>
<dbReference type="HOGENOM" id="CLU_2223729_0_0_1"/>
<dbReference type="FunCoup" id="C5DJZ3">
    <property type="interactions" value="3"/>
</dbReference>
<feature type="compositionally biased region" description="Basic and acidic residues" evidence="1">
    <location>
        <begin position="66"/>
        <end position="86"/>
    </location>
</feature>
<protein>
    <submittedName>
        <fullName evidence="2">KLTH0F00528p</fullName>
    </submittedName>
</protein>
<reference evidence="2 3" key="1">
    <citation type="journal article" date="2009" name="Genome Res.">
        <title>Comparative genomics of protoploid Saccharomycetaceae.</title>
        <authorList>
            <consortium name="The Genolevures Consortium"/>
            <person name="Souciet J.-L."/>
            <person name="Dujon B."/>
            <person name="Gaillardin C."/>
            <person name="Johnston M."/>
            <person name="Baret P.V."/>
            <person name="Cliften P."/>
            <person name="Sherman D.J."/>
            <person name="Weissenbach J."/>
            <person name="Westhof E."/>
            <person name="Wincker P."/>
            <person name="Jubin C."/>
            <person name="Poulain J."/>
            <person name="Barbe V."/>
            <person name="Segurens B."/>
            <person name="Artiguenave F."/>
            <person name="Anthouard V."/>
            <person name="Vacherie B."/>
            <person name="Val M.-E."/>
            <person name="Fulton R.S."/>
            <person name="Minx P."/>
            <person name="Wilson R."/>
            <person name="Durrens P."/>
            <person name="Jean G."/>
            <person name="Marck C."/>
            <person name="Martin T."/>
            <person name="Nikolski M."/>
            <person name="Rolland T."/>
            <person name="Seret M.-L."/>
            <person name="Casaregola S."/>
            <person name="Despons L."/>
            <person name="Fairhead C."/>
            <person name="Fischer G."/>
            <person name="Lafontaine I."/>
            <person name="Leh V."/>
            <person name="Lemaire M."/>
            <person name="de Montigny J."/>
            <person name="Neuveglise C."/>
            <person name="Thierry A."/>
            <person name="Blanc-Lenfle I."/>
            <person name="Bleykasten C."/>
            <person name="Diffels J."/>
            <person name="Fritsch E."/>
            <person name="Frangeul L."/>
            <person name="Goeffon A."/>
            <person name="Jauniaux N."/>
            <person name="Kachouri-Lafond R."/>
            <person name="Payen C."/>
            <person name="Potier S."/>
            <person name="Pribylova L."/>
            <person name="Ozanne C."/>
            <person name="Richard G.-F."/>
            <person name="Sacerdot C."/>
            <person name="Straub M.-L."/>
            <person name="Talla E."/>
        </authorList>
    </citation>
    <scope>NUCLEOTIDE SEQUENCE [LARGE SCALE GENOMIC DNA]</scope>
    <source>
        <strain evidence="3">ATCC 56472 / CBS 6340 / NRRL Y-8284</strain>
    </source>
</reference>
<dbReference type="GeneID" id="8292422"/>
<evidence type="ECO:0000256" key="1">
    <source>
        <dbReference type="SAM" id="MobiDB-lite"/>
    </source>
</evidence>
<accession>C5DJZ3</accession>
<feature type="region of interest" description="Disordered" evidence="1">
    <location>
        <begin position="42"/>
        <end position="92"/>
    </location>
</feature>
<dbReference type="KEGG" id="lth:KLTH0F00528g"/>
<dbReference type="EMBL" id="CU928170">
    <property type="protein sequence ID" value="CAR23794.1"/>
    <property type="molecule type" value="Genomic_DNA"/>
</dbReference>
<feature type="compositionally biased region" description="Basic residues" evidence="1">
    <location>
        <begin position="1"/>
        <end position="11"/>
    </location>
</feature>
<dbReference type="OMA" id="EREHNTK"/>
<dbReference type="OrthoDB" id="4063321at2759"/>
<evidence type="ECO:0000313" key="2">
    <source>
        <dbReference type="EMBL" id="CAR23794.1"/>
    </source>
</evidence>
<feature type="region of interest" description="Disordered" evidence="1">
    <location>
        <begin position="1"/>
        <end position="23"/>
    </location>
</feature>
<dbReference type="Proteomes" id="UP000002036">
    <property type="component" value="Chromosome F"/>
</dbReference>
<name>C5DJZ3_LACTC</name>
<evidence type="ECO:0000313" key="3">
    <source>
        <dbReference type="Proteomes" id="UP000002036"/>
    </source>
</evidence>
<dbReference type="RefSeq" id="XP_002554231.1">
    <property type="nucleotide sequence ID" value="XM_002554185.1"/>
</dbReference>